<comment type="caution">
    <text evidence="1">The sequence shown here is derived from an EMBL/GenBank/DDBJ whole genome shotgun (WGS) entry which is preliminary data.</text>
</comment>
<name>A0A413Q7I1_9FIRM</name>
<dbReference type="EMBL" id="QSES01000010">
    <property type="protein sequence ID" value="RGZ93453.1"/>
    <property type="molecule type" value="Genomic_DNA"/>
</dbReference>
<protein>
    <submittedName>
        <fullName evidence="1">AraC family transcriptional regulator</fullName>
    </submittedName>
</protein>
<dbReference type="AlphaFoldDB" id="A0A413Q7I1"/>
<gene>
    <name evidence="1" type="ORF">DW967_06305</name>
</gene>
<accession>A0A413Q7I1</accession>
<organism evidence="1 2">
    <name type="scientific">Agathobacter rectalis</name>
    <dbReference type="NCBI Taxonomy" id="39491"/>
    <lineage>
        <taxon>Bacteria</taxon>
        <taxon>Bacillati</taxon>
        <taxon>Bacillota</taxon>
        <taxon>Clostridia</taxon>
        <taxon>Lachnospirales</taxon>
        <taxon>Lachnospiraceae</taxon>
        <taxon>Agathobacter</taxon>
    </lineage>
</organism>
<evidence type="ECO:0000313" key="1">
    <source>
        <dbReference type="EMBL" id="RGZ93453.1"/>
    </source>
</evidence>
<sequence>MAKSGAARYFESVKIVSPPFNRSLPFDRSWRTAAHAYAHHNHKEKVFGEWVFIYQGAIPFSPHKGKQGKSFLSSHPVARGNIQFSPLLK</sequence>
<dbReference type="Proteomes" id="UP000283721">
    <property type="component" value="Unassembled WGS sequence"/>
</dbReference>
<reference evidence="1 2" key="1">
    <citation type="submission" date="2018-08" db="EMBL/GenBank/DDBJ databases">
        <title>A genome reference for cultivated species of the human gut microbiota.</title>
        <authorList>
            <person name="Zou Y."/>
            <person name="Xue W."/>
            <person name="Luo G."/>
        </authorList>
    </citation>
    <scope>NUCLEOTIDE SEQUENCE [LARGE SCALE GENOMIC DNA]</scope>
    <source>
        <strain evidence="1 2">AM47-6BH</strain>
    </source>
</reference>
<proteinExistence type="predicted"/>
<evidence type="ECO:0000313" key="2">
    <source>
        <dbReference type="Proteomes" id="UP000283721"/>
    </source>
</evidence>